<organism evidence="1 2">
    <name type="scientific">Streptomyces bathyalis</name>
    <dbReference type="NCBI Taxonomy" id="2710756"/>
    <lineage>
        <taxon>Bacteria</taxon>
        <taxon>Bacillati</taxon>
        <taxon>Actinomycetota</taxon>
        <taxon>Actinomycetes</taxon>
        <taxon>Kitasatosporales</taxon>
        <taxon>Streptomycetaceae</taxon>
        <taxon>Streptomyces</taxon>
    </lineage>
</organism>
<dbReference type="RefSeq" id="WP_197349996.1">
    <property type="nucleotide sequence ID" value="NZ_CP048882.1"/>
</dbReference>
<dbReference type="EMBL" id="CP048882">
    <property type="protein sequence ID" value="QPP06289.1"/>
    <property type="molecule type" value="Genomic_DNA"/>
</dbReference>
<dbReference type="AlphaFoldDB" id="A0A7T1T4K6"/>
<dbReference type="InterPro" id="IPR032710">
    <property type="entry name" value="NTF2-like_dom_sf"/>
</dbReference>
<accession>A0A7T1T4K6</accession>
<sequence length="123" mass="13454">MHVEPGEDAVDTFLAAFNAPNQAYVTELLSRALTQDVLFWGPLGRSTGVEAVENFINELRAHPDGPGKVSRTTVVDAPGEWARYSWSYHNGAGQLLLTGTDMVHLRDERIDQMVVFAGDLAAI</sequence>
<evidence type="ECO:0000313" key="2">
    <source>
        <dbReference type="Proteomes" id="UP000595046"/>
    </source>
</evidence>
<keyword evidence="2" id="KW-1185">Reference proteome</keyword>
<reference evidence="2" key="1">
    <citation type="submission" date="2020-02" db="EMBL/GenBank/DDBJ databases">
        <title>Streptomyces sp. ASO4wet.</title>
        <authorList>
            <person name="Risdian C."/>
            <person name="Landwehr W."/>
            <person name="Schupp P."/>
            <person name="Wink J."/>
        </authorList>
    </citation>
    <scope>NUCLEOTIDE SEQUENCE [LARGE SCALE GENOMIC DNA]</scope>
    <source>
        <strain evidence="2">ASO4wet</strain>
    </source>
</reference>
<dbReference type="SUPFAM" id="SSF54427">
    <property type="entry name" value="NTF2-like"/>
    <property type="match status" value="1"/>
</dbReference>
<dbReference type="KEGG" id="sbat:G4Z16_07615"/>
<gene>
    <name evidence="1" type="ORF">G4Z16_07615</name>
</gene>
<name>A0A7T1T4K6_9ACTN</name>
<proteinExistence type="predicted"/>
<protein>
    <submittedName>
        <fullName evidence="1">Nuclear transport factor 2 family protein</fullName>
    </submittedName>
</protein>
<evidence type="ECO:0000313" key="1">
    <source>
        <dbReference type="EMBL" id="QPP06289.1"/>
    </source>
</evidence>
<dbReference type="Proteomes" id="UP000595046">
    <property type="component" value="Chromosome"/>
</dbReference>
<dbReference type="Gene3D" id="3.10.450.50">
    <property type="match status" value="1"/>
</dbReference>